<evidence type="ECO:0000313" key="2">
    <source>
        <dbReference type="EMBL" id="KAJ3659545.1"/>
    </source>
</evidence>
<dbReference type="EMBL" id="JALNTZ010000003">
    <property type="protein sequence ID" value="KAJ3659545.1"/>
    <property type="molecule type" value="Genomic_DNA"/>
</dbReference>
<sequence>MSPFTLLGILKRENVQSKEKVEKQEKEIESLTRETRKNLLIKGVEDKEDEKRVETMAKVVKIINAIGAEINSEKHIDESVRMGKYKPMSIRPIMMKMITGESKMDILRKANNLKGTNLGIDEVLQRKYKKKEEN</sequence>
<keyword evidence="1" id="KW-0175">Coiled coil</keyword>
<evidence type="ECO:0000256" key="1">
    <source>
        <dbReference type="SAM" id="Coils"/>
    </source>
</evidence>
<gene>
    <name evidence="2" type="ORF">Zmor_011229</name>
</gene>
<evidence type="ECO:0000313" key="3">
    <source>
        <dbReference type="Proteomes" id="UP001168821"/>
    </source>
</evidence>
<dbReference type="Gene3D" id="3.30.70.1820">
    <property type="entry name" value="L1 transposable element, RRM domain"/>
    <property type="match status" value="1"/>
</dbReference>
<proteinExistence type="predicted"/>
<dbReference type="Proteomes" id="UP001168821">
    <property type="component" value="Unassembled WGS sequence"/>
</dbReference>
<comment type="caution">
    <text evidence="2">The sequence shown here is derived from an EMBL/GenBank/DDBJ whole genome shotgun (WGS) entry which is preliminary data.</text>
</comment>
<dbReference type="AlphaFoldDB" id="A0AA38IPT7"/>
<reference evidence="2" key="1">
    <citation type="journal article" date="2023" name="G3 (Bethesda)">
        <title>Whole genome assemblies of Zophobas morio and Tenebrio molitor.</title>
        <authorList>
            <person name="Kaur S."/>
            <person name="Stinson S.A."/>
            <person name="diCenzo G.C."/>
        </authorList>
    </citation>
    <scope>NUCLEOTIDE SEQUENCE</scope>
    <source>
        <strain evidence="2">QUZm001</strain>
    </source>
</reference>
<organism evidence="2 3">
    <name type="scientific">Zophobas morio</name>
    <dbReference type="NCBI Taxonomy" id="2755281"/>
    <lineage>
        <taxon>Eukaryota</taxon>
        <taxon>Metazoa</taxon>
        <taxon>Ecdysozoa</taxon>
        <taxon>Arthropoda</taxon>
        <taxon>Hexapoda</taxon>
        <taxon>Insecta</taxon>
        <taxon>Pterygota</taxon>
        <taxon>Neoptera</taxon>
        <taxon>Endopterygota</taxon>
        <taxon>Coleoptera</taxon>
        <taxon>Polyphaga</taxon>
        <taxon>Cucujiformia</taxon>
        <taxon>Tenebrionidae</taxon>
        <taxon>Zophobas</taxon>
    </lineage>
</organism>
<name>A0AA38IPT7_9CUCU</name>
<keyword evidence="3" id="KW-1185">Reference proteome</keyword>
<protein>
    <submittedName>
        <fullName evidence="2">Uncharacterized protein</fullName>
    </submittedName>
</protein>
<feature type="coiled-coil region" evidence="1">
    <location>
        <begin position="7"/>
        <end position="34"/>
    </location>
</feature>
<accession>A0AA38IPT7</accession>